<gene>
    <name evidence="3" type="ORF">RND81_02G168600</name>
</gene>
<dbReference type="AlphaFoldDB" id="A0AAW1MW08"/>
<evidence type="ECO:0000256" key="1">
    <source>
        <dbReference type="SAM" id="MobiDB-lite"/>
    </source>
</evidence>
<sequence>MSEILYYGVTPEMRERINAYSGRMYNSMPYEERWSLLVHLARESDNAEAQWRAEVEEVKAKLKELIEEYHAQQSRREIEPLPIMRSPRATSDFDDDDDYDDDSEDEYCSDDTYTSDDADESPIPPLVHIIDDTAKYAHIAAELGRNESAPTDTPDEVDWEATSVTWEESSPDAPPTFKIRLPPAEPLSDIENIVNLVTGNDNEPDEGDPIFCLNTLIPANGVNCELTPVPRDESDPDGPPMLEIRYIRVIDWGDIPNLAIPETEDTWMPSPLHPLLIPHAQQEAVVEGEPEGSLLILLLFAPIIIWNYLCFCVVHSQDYDQLLRGLNG</sequence>
<accession>A0AAW1MW08</accession>
<feature type="region of interest" description="Disordered" evidence="1">
    <location>
        <begin position="71"/>
        <end position="123"/>
    </location>
</feature>
<organism evidence="3 4">
    <name type="scientific">Saponaria officinalis</name>
    <name type="common">Common soapwort</name>
    <name type="synonym">Lychnis saponaria</name>
    <dbReference type="NCBI Taxonomy" id="3572"/>
    <lineage>
        <taxon>Eukaryota</taxon>
        <taxon>Viridiplantae</taxon>
        <taxon>Streptophyta</taxon>
        <taxon>Embryophyta</taxon>
        <taxon>Tracheophyta</taxon>
        <taxon>Spermatophyta</taxon>
        <taxon>Magnoliopsida</taxon>
        <taxon>eudicotyledons</taxon>
        <taxon>Gunneridae</taxon>
        <taxon>Pentapetalae</taxon>
        <taxon>Caryophyllales</taxon>
        <taxon>Caryophyllaceae</taxon>
        <taxon>Caryophylleae</taxon>
        <taxon>Saponaria</taxon>
    </lineage>
</organism>
<dbReference type="Proteomes" id="UP001443914">
    <property type="component" value="Unassembled WGS sequence"/>
</dbReference>
<keyword evidence="2" id="KW-1133">Transmembrane helix</keyword>
<keyword evidence="2" id="KW-0812">Transmembrane</keyword>
<protein>
    <submittedName>
        <fullName evidence="3">Uncharacterized protein</fullName>
    </submittedName>
</protein>
<evidence type="ECO:0000256" key="2">
    <source>
        <dbReference type="SAM" id="Phobius"/>
    </source>
</evidence>
<evidence type="ECO:0000313" key="3">
    <source>
        <dbReference type="EMBL" id="KAK9750036.1"/>
    </source>
</evidence>
<dbReference type="EMBL" id="JBDFQZ010000002">
    <property type="protein sequence ID" value="KAK9750036.1"/>
    <property type="molecule type" value="Genomic_DNA"/>
</dbReference>
<keyword evidence="4" id="KW-1185">Reference proteome</keyword>
<name>A0AAW1MW08_SAPOF</name>
<feature type="transmembrane region" description="Helical" evidence="2">
    <location>
        <begin position="294"/>
        <end position="314"/>
    </location>
</feature>
<feature type="compositionally biased region" description="Acidic residues" evidence="1">
    <location>
        <begin position="92"/>
        <end position="120"/>
    </location>
</feature>
<keyword evidence="2" id="KW-0472">Membrane</keyword>
<proteinExistence type="predicted"/>
<reference evidence="3" key="1">
    <citation type="submission" date="2024-03" db="EMBL/GenBank/DDBJ databases">
        <title>WGS assembly of Saponaria officinalis var. Norfolk2.</title>
        <authorList>
            <person name="Jenkins J."/>
            <person name="Shu S."/>
            <person name="Grimwood J."/>
            <person name="Barry K."/>
            <person name="Goodstein D."/>
            <person name="Schmutz J."/>
            <person name="Leebens-Mack J."/>
            <person name="Osbourn A."/>
        </authorList>
    </citation>
    <scope>NUCLEOTIDE SEQUENCE [LARGE SCALE GENOMIC DNA]</scope>
    <source>
        <strain evidence="3">JIC</strain>
    </source>
</reference>
<evidence type="ECO:0000313" key="4">
    <source>
        <dbReference type="Proteomes" id="UP001443914"/>
    </source>
</evidence>
<comment type="caution">
    <text evidence="3">The sequence shown here is derived from an EMBL/GenBank/DDBJ whole genome shotgun (WGS) entry which is preliminary data.</text>
</comment>